<proteinExistence type="predicted"/>
<organism evidence="1 2">
    <name type="scientific">Seminavis robusta</name>
    <dbReference type="NCBI Taxonomy" id="568900"/>
    <lineage>
        <taxon>Eukaryota</taxon>
        <taxon>Sar</taxon>
        <taxon>Stramenopiles</taxon>
        <taxon>Ochrophyta</taxon>
        <taxon>Bacillariophyta</taxon>
        <taxon>Bacillariophyceae</taxon>
        <taxon>Bacillariophycidae</taxon>
        <taxon>Naviculales</taxon>
        <taxon>Naviculaceae</taxon>
        <taxon>Seminavis</taxon>
    </lineage>
</organism>
<protein>
    <submittedName>
        <fullName evidence="1">Uncharacterized protein</fullName>
    </submittedName>
</protein>
<dbReference type="EMBL" id="CAICTM010000007">
    <property type="protein sequence ID" value="CAB9496671.1"/>
    <property type="molecule type" value="Genomic_DNA"/>
</dbReference>
<gene>
    <name evidence="1" type="ORF">SEMRO_7_G006400.1</name>
</gene>
<sequence length="182" mass="20050">MCKPVTRVAAKKMATMNKVTKKSTKSVSFSTGGPAVIGDSMSYKLSDSLKERLWMSQEQLAAMRSEGDCHSTTQVRGLSPKQYKHRRDTVAAILAQQEEQREELGGSTDEKGLRMLACALSKQDQKKALQLARMDALEAYDIHKASSAYDCHSSCSLKSIEEYSKKTTVVPTRRSIAIARGA</sequence>
<name>A0A9N8D7L4_9STRA</name>
<dbReference type="AlphaFoldDB" id="A0A9N8D7L4"/>
<reference evidence="1" key="1">
    <citation type="submission" date="2020-06" db="EMBL/GenBank/DDBJ databases">
        <authorList>
            <consortium name="Plant Systems Biology data submission"/>
        </authorList>
    </citation>
    <scope>NUCLEOTIDE SEQUENCE</scope>
    <source>
        <strain evidence="1">D6</strain>
    </source>
</reference>
<comment type="caution">
    <text evidence="1">The sequence shown here is derived from an EMBL/GenBank/DDBJ whole genome shotgun (WGS) entry which is preliminary data.</text>
</comment>
<keyword evidence="2" id="KW-1185">Reference proteome</keyword>
<accession>A0A9N8D7L4</accession>
<evidence type="ECO:0000313" key="1">
    <source>
        <dbReference type="EMBL" id="CAB9496671.1"/>
    </source>
</evidence>
<evidence type="ECO:0000313" key="2">
    <source>
        <dbReference type="Proteomes" id="UP001153069"/>
    </source>
</evidence>
<dbReference type="Proteomes" id="UP001153069">
    <property type="component" value="Unassembled WGS sequence"/>
</dbReference>